<dbReference type="AlphaFoldDB" id="A0A7N2MDY5"/>
<accession>A0A7N2MDY5</accession>
<reference evidence="2 3" key="1">
    <citation type="journal article" date="2016" name="G3 (Bethesda)">
        <title>First Draft Assembly and Annotation of the Genome of a California Endemic Oak Quercus lobata Nee (Fagaceae).</title>
        <authorList>
            <person name="Sork V.L."/>
            <person name="Fitz-Gibbon S.T."/>
            <person name="Puiu D."/>
            <person name="Crepeau M."/>
            <person name="Gugger P.F."/>
            <person name="Sherman R."/>
            <person name="Stevens K."/>
            <person name="Langley C.H."/>
            <person name="Pellegrini M."/>
            <person name="Salzberg S.L."/>
        </authorList>
    </citation>
    <scope>NUCLEOTIDE SEQUENCE [LARGE SCALE GENOMIC DNA]</scope>
    <source>
        <strain evidence="2 3">cv. SW786</strain>
    </source>
</reference>
<dbReference type="InterPro" id="IPR036494">
    <property type="entry name" value="Ku_C_sf"/>
</dbReference>
<evidence type="ECO:0000313" key="3">
    <source>
        <dbReference type="Proteomes" id="UP000594261"/>
    </source>
</evidence>
<dbReference type="InParanoid" id="A0A7N2MDY5"/>
<dbReference type="EMBL" id="LRBV02000008">
    <property type="status" value="NOT_ANNOTATED_CDS"/>
    <property type="molecule type" value="Genomic_DNA"/>
</dbReference>
<feature type="domain" description="Ku C-terminal" evidence="1">
    <location>
        <begin position="117"/>
        <end position="173"/>
    </location>
</feature>
<name>A0A7N2MDY5_QUELO</name>
<dbReference type="EnsemblPlants" id="QL08p052505:mrna">
    <property type="protein sequence ID" value="QL08p052505:mrna"/>
    <property type="gene ID" value="QL08p052505"/>
</dbReference>
<feature type="domain" description="Ku C-terminal" evidence="1">
    <location>
        <begin position="38"/>
        <end position="87"/>
    </location>
</feature>
<organism evidence="2 3">
    <name type="scientific">Quercus lobata</name>
    <name type="common">Valley oak</name>
    <dbReference type="NCBI Taxonomy" id="97700"/>
    <lineage>
        <taxon>Eukaryota</taxon>
        <taxon>Viridiplantae</taxon>
        <taxon>Streptophyta</taxon>
        <taxon>Embryophyta</taxon>
        <taxon>Tracheophyta</taxon>
        <taxon>Spermatophyta</taxon>
        <taxon>Magnoliopsida</taxon>
        <taxon>eudicotyledons</taxon>
        <taxon>Gunneridae</taxon>
        <taxon>Pentapetalae</taxon>
        <taxon>rosids</taxon>
        <taxon>fabids</taxon>
        <taxon>Fagales</taxon>
        <taxon>Fagaceae</taxon>
        <taxon>Quercus</taxon>
    </lineage>
</organism>
<evidence type="ECO:0000259" key="1">
    <source>
        <dbReference type="Pfam" id="PF08785"/>
    </source>
</evidence>
<evidence type="ECO:0000313" key="2">
    <source>
        <dbReference type="EnsemblPlants" id="QL08p052505:mrna"/>
    </source>
</evidence>
<dbReference type="InterPro" id="IPR014893">
    <property type="entry name" value="Ku_PK_bind"/>
</dbReference>
<proteinExistence type="predicted"/>
<dbReference type="Gramene" id="QL08p052505:mrna">
    <property type="protein sequence ID" value="QL08p052505:mrna"/>
    <property type="gene ID" value="QL08p052505"/>
</dbReference>
<reference evidence="2" key="2">
    <citation type="submission" date="2021-01" db="UniProtKB">
        <authorList>
            <consortium name="EnsemblPlants"/>
        </authorList>
    </citation>
    <scope>IDENTIFICATION</scope>
</reference>
<keyword evidence="3" id="KW-1185">Reference proteome</keyword>
<dbReference type="Proteomes" id="UP000594261">
    <property type="component" value="Chromosome 8"/>
</dbReference>
<dbReference type="Gene3D" id="1.25.40.240">
    <property type="entry name" value="Ku, C-terminal domain"/>
    <property type="match status" value="1"/>
</dbReference>
<sequence>MGVPEEGEGYGDIAAQSLDSIKDTSVVKVENIGNMTTVQGFEKMMSCRDGPEWIGKAIKDMKMRIFDLVADSFEGDNYPKALECLVIYMLQYSKNDLLITHALQRCSLEKEFPQAYDDEPKHFNDFLHHLRKFCQKDNLNCFCEFLASKELTLISKTEAIDSEVTDDEARSFLVKSEPKTE</sequence>
<dbReference type="SUPFAM" id="SSF101420">
    <property type="entry name" value="C-terminal domain of Ku80"/>
    <property type="match status" value="1"/>
</dbReference>
<dbReference type="Pfam" id="PF08785">
    <property type="entry name" value="Ku_PK_bind"/>
    <property type="match status" value="2"/>
</dbReference>
<protein>
    <recommendedName>
        <fullName evidence="1">Ku C-terminal domain-containing protein</fullName>
    </recommendedName>
</protein>